<dbReference type="Proteomes" id="UP000078550">
    <property type="component" value="Unassembled WGS sequence"/>
</dbReference>
<dbReference type="AlphaFoldDB" id="A0A1A8Z4R5"/>
<reference evidence="5" key="2">
    <citation type="submission" date="2016-05" db="EMBL/GenBank/DDBJ databases">
        <authorList>
            <person name="Naeem R."/>
        </authorList>
    </citation>
    <scope>NUCLEOTIDE SEQUENCE [LARGE SCALE GENOMIC DNA]</scope>
</reference>
<feature type="compositionally biased region" description="Basic and acidic residues" evidence="1">
    <location>
        <begin position="1"/>
        <end position="26"/>
    </location>
</feature>
<evidence type="ECO:0000256" key="1">
    <source>
        <dbReference type="SAM" id="MobiDB-lite"/>
    </source>
</evidence>
<gene>
    <name evidence="2" type="ORF">POVWA1_037540</name>
    <name evidence="3" type="ORF">POVWA2_036760</name>
</gene>
<evidence type="ECO:0000313" key="3">
    <source>
        <dbReference type="EMBL" id="SBT38926.1"/>
    </source>
</evidence>
<organism evidence="3 4">
    <name type="scientific">Plasmodium ovale wallikeri</name>
    <dbReference type="NCBI Taxonomy" id="864142"/>
    <lineage>
        <taxon>Eukaryota</taxon>
        <taxon>Sar</taxon>
        <taxon>Alveolata</taxon>
        <taxon>Apicomplexa</taxon>
        <taxon>Aconoidasida</taxon>
        <taxon>Haemosporida</taxon>
        <taxon>Plasmodiidae</taxon>
        <taxon>Plasmodium</taxon>
        <taxon>Plasmodium (Plasmodium)</taxon>
    </lineage>
</organism>
<accession>A0A1A8Z4R5</accession>
<dbReference type="EMBL" id="FLRE01000141">
    <property type="protein sequence ID" value="SBT38926.1"/>
    <property type="molecule type" value="Genomic_DNA"/>
</dbReference>
<name>A0A1A8Z4R5_PLAOA</name>
<keyword evidence="5" id="KW-1185">Reference proteome</keyword>
<reference evidence="3" key="3">
    <citation type="submission" date="2016-05" db="EMBL/GenBank/DDBJ databases">
        <authorList>
            <person name="Lavstsen T."/>
            <person name="Jespersen J.S."/>
        </authorList>
    </citation>
    <scope>NUCLEOTIDE SEQUENCE [LARGE SCALE GENOMIC DNA]</scope>
</reference>
<dbReference type="EMBL" id="FLRD01000107">
    <property type="protein sequence ID" value="SBT38170.1"/>
    <property type="molecule type" value="Genomic_DNA"/>
</dbReference>
<evidence type="ECO:0000313" key="5">
    <source>
        <dbReference type="Proteomes" id="UP000078555"/>
    </source>
</evidence>
<proteinExistence type="predicted"/>
<sequence>MNRRMKSDQTKKEEVCKELPKKEQGEKVNLNPKKRNYQELKENMSKQRLIEHLLRHKERLNIALLCKIKSRNVSLTFCPFITYTGGVSERNKIGKRISSSEGLRVGKSKSELRSSIYDNTLNYKMYVPPGWNISSVRTSDGVIEISNFPLSNYSIISIDYGYSFMGLCMLCKNKYIYEKVIARHKSLINTTKFDLPIRENVVLFYAVHFKSYIYNFLYLFQHLFEFVYNSNLLVIIGCNGPHMNRLSSDMGRRMCYFMNEINGKRENFLNKVSFDVREDLITIRNDNIYKKEQVNYAENYIFNSNKKEITSEKHTDDYLHFSLKNVITKVKDENNTLFSRFCNKNCKNRRDSLSACYLAYYFLKYYSHSKKNFLLPSRNVNYVYHVKK</sequence>
<dbReference type="Proteomes" id="UP000078555">
    <property type="component" value="Unassembled WGS sequence"/>
</dbReference>
<evidence type="ECO:0000313" key="4">
    <source>
        <dbReference type="Proteomes" id="UP000078550"/>
    </source>
</evidence>
<feature type="region of interest" description="Disordered" evidence="1">
    <location>
        <begin position="1"/>
        <end position="27"/>
    </location>
</feature>
<protein>
    <submittedName>
        <fullName evidence="3">Uncharacterized protein</fullName>
    </submittedName>
</protein>
<evidence type="ECO:0000313" key="2">
    <source>
        <dbReference type="EMBL" id="SBT38170.1"/>
    </source>
</evidence>
<reference evidence="4" key="1">
    <citation type="submission" date="2016-05" db="EMBL/GenBank/DDBJ databases">
        <authorList>
            <person name="Naeem Raeece"/>
        </authorList>
    </citation>
    <scope>NUCLEOTIDE SEQUENCE [LARGE SCALE GENOMIC DNA]</scope>
</reference>